<sequence length="363" mass="41857">MKTLAVIPSEPIAEYLDAGYGADWLMDYYNPSHYFDKVYLLSPLEEDESDFLGMEVIKTLDKELPKRLKELNVDVVRAYGGYWACDMACNYKVKGIPVVVSVHDINPNLLHDSIKKADIVLCVSSIVKEKVLEKFPNESHVWILPNRVNFKTMHPYTPEECEDLMMQFPFTHKILHVGRKTKQKNLDTLIKALKILGDEYCLISSGKGDVEEYHKLADEQDVRERCLFFEAIPQEELARYYSFADCMCTPSRWEGFGMVFTEALACGAVVITSDIAPMNDFITHNENGLLIEDYENPQKLAEVIKHACTDDGIRKILKTNARNSVTKFSKERIDTMEAGYYRQIEVMKKNKEFDHVWYKKLFG</sequence>
<evidence type="ECO:0000259" key="2">
    <source>
        <dbReference type="Pfam" id="PF00534"/>
    </source>
</evidence>
<protein>
    <recommendedName>
        <fullName evidence="2">Glycosyl transferase family 1 domain-containing protein</fullName>
    </recommendedName>
</protein>
<evidence type="ECO:0000256" key="1">
    <source>
        <dbReference type="ARBA" id="ARBA00022679"/>
    </source>
</evidence>
<name>A0A3B0W7D4_9ZZZZ</name>
<dbReference type="AlphaFoldDB" id="A0A3B0W7D4"/>
<dbReference type="GO" id="GO:0009103">
    <property type="term" value="P:lipopolysaccharide biosynthetic process"/>
    <property type="evidence" value="ECO:0007669"/>
    <property type="project" value="TreeGrafter"/>
</dbReference>
<dbReference type="PANTHER" id="PTHR46401">
    <property type="entry name" value="GLYCOSYLTRANSFERASE WBBK-RELATED"/>
    <property type="match status" value="1"/>
</dbReference>
<accession>A0A3B0W7D4</accession>
<gene>
    <name evidence="3" type="ORF">MNBD_GAMMA03-2077</name>
</gene>
<dbReference type="Gene3D" id="3.40.50.2000">
    <property type="entry name" value="Glycogen Phosphorylase B"/>
    <property type="match status" value="2"/>
</dbReference>
<dbReference type="InterPro" id="IPR001296">
    <property type="entry name" value="Glyco_trans_1"/>
</dbReference>
<dbReference type="EMBL" id="UOFC01000203">
    <property type="protein sequence ID" value="VAW48330.1"/>
    <property type="molecule type" value="Genomic_DNA"/>
</dbReference>
<dbReference type="CDD" id="cd03801">
    <property type="entry name" value="GT4_PimA-like"/>
    <property type="match status" value="1"/>
</dbReference>
<feature type="domain" description="Glycosyl transferase family 1" evidence="2">
    <location>
        <begin position="173"/>
        <end position="323"/>
    </location>
</feature>
<keyword evidence="1" id="KW-0808">Transferase</keyword>
<reference evidence="3" key="1">
    <citation type="submission" date="2018-06" db="EMBL/GenBank/DDBJ databases">
        <authorList>
            <person name="Zhirakovskaya E."/>
        </authorList>
    </citation>
    <scope>NUCLEOTIDE SEQUENCE</scope>
</reference>
<dbReference type="Pfam" id="PF00534">
    <property type="entry name" value="Glycos_transf_1"/>
    <property type="match status" value="1"/>
</dbReference>
<dbReference type="GO" id="GO:0016757">
    <property type="term" value="F:glycosyltransferase activity"/>
    <property type="evidence" value="ECO:0007669"/>
    <property type="project" value="InterPro"/>
</dbReference>
<organism evidence="3">
    <name type="scientific">hydrothermal vent metagenome</name>
    <dbReference type="NCBI Taxonomy" id="652676"/>
    <lineage>
        <taxon>unclassified sequences</taxon>
        <taxon>metagenomes</taxon>
        <taxon>ecological metagenomes</taxon>
    </lineage>
</organism>
<dbReference type="SUPFAM" id="SSF53756">
    <property type="entry name" value="UDP-Glycosyltransferase/glycogen phosphorylase"/>
    <property type="match status" value="1"/>
</dbReference>
<evidence type="ECO:0000313" key="3">
    <source>
        <dbReference type="EMBL" id="VAW48330.1"/>
    </source>
</evidence>
<proteinExistence type="predicted"/>
<dbReference type="PANTHER" id="PTHR46401:SF2">
    <property type="entry name" value="GLYCOSYLTRANSFERASE WBBK-RELATED"/>
    <property type="match status" value="1"/>
</dbReference>